<keyword evidence="4" id="KW-0804">Transcription</keyword>
<evidence type="ECO:0000256" key="1">
    <source>
        <dbReference type="ARBA" id="ARBA00009437"/>
    </source>
</evidence>
<dbReference type="EMBL" id="JAHCQH010000015">
    <property type="protein sequence ID" value="MBS9477349.1"/>
    <property type="molecule type" value="Genomic_DNA"/>
</dbReference>
<evidence type="ECO:0000259" key="5">
    <source>
        <dbReference type="PROSITE" id="PS50931"/>
    </source>
</evidence>
<keyword evidence="7" id="KW-1185">Reference proteome</keyword>
<dbReference type="Gene3D" id="1.10.10.10">
    <property type="entry name" value="Winged helix-like DNA-binding domain superfamily/Winged helix DNA-binding domain"/>
    <property type="match status" value="1"/>
</dbReference>
<dbReference type="Proteomes" id="UP001166585">
    <property type="component" value="Unassembled WGS sequence"/>
</dbReference>
<dbReference type="SUPFAM" id="SSF53850">
    <property type="entry name" value="Periplasmic binding protein-like II"/>
    <property type="match status" value="1"/>
</dbReference>
<sequence length="303" mass="32277">MSEVLAGIDVFVAVVESGSFSAAAGRRGLTRSAVAKTVARLEARLQLRLFHRTTRSQTLTEDGQLYYQHCLRALDELRVARTALDSGRHAAVGRLRVTAPLLFGRRCVAPILADLVARHPRLTIDVHFSDAVVDVLADGYDLAIRNGAPGALHGTGLTTRTLGQQRMVVCAAPAYLDVHGTPADLADLKDHAAIVYAVDGGVKPWEFPQADGPPLTATPPSRLRFDDLEAIADAATAGHGLAWLPCWLIRDRVTAGALVPLLKALPARIFSTQALWPAGPHMPLKLRVALDALAAGLPGSAEL</sequence>
<dbReference type="PROSITE" id="PS50931">
    <property type="entry name" value="HTH_LYSR"/>
    <property type="match status" value="1"/>
</dbReference>
<dbReference type="SUPFAM" id="SSF46785">
    <property type="entry name" value="Winged helix' DNA-binding domain"/>
    <property type="match status" value="1"/>
</dbReference>
<accession>A0ABS5R6Q3</accession>
<dbReference type="CDD" id="cd08475">
    <property type="entry name" value="PBP2_CrgA_like_6"/>
    <property type="match status" value="1"/>
</dbReference>
<dbReference type="InterPro" id="IPR000847">
    <property type="entry name" value="LysR_HTH_N"/>
</dbReference>
<comment type="similarity">
    <text evidence="1">Belongs to the LysR transcriptional regulatory family.</text>
</comment>
<evidence type="ECO:0000256" key="4">
    <source>
        <dbReference type="ARBA" id="ARBA00023163"/>
    </source>
</evidence>
<comment type="caution">
    <text evidence="6">The sequence shown here is derived from an EMBL/GenBank/DDBJ whole genome shotgun (WGS) entry which is preliminary data.</text>
</comment>
<dbReference type="InterPro" id="IPR058163">
    <property type="entry name" value="LysR-type_TF_proteobact-type"/>
</dbReference>
<dbReference type="RefSeq" id="WP_213755130.1">
    <property type="nucleotide sequence ID" value="NZ_JAHCQH010000015.1"/>
</dbReference>
<dbReference type="PANTHER" id="PTHR30537:SF5">
    <property type="entry name" value="HTH-TYPE TRANSCRIPTIONAL ACTIVATOR TTDR-RELATED"/>
    <property type="match status" value="1"/>
</dbReference>
<dbReference type="Gene3D" id="3.40.190.290">
    <property type="match status" value="1"/>
</dbReference>
<dbReference type="PANTHER" id="PTHR30537">
    <property type="entry name" value="HTH-TYPE TRANSCRIPTIONAL REGULATOR"/>
    <property type="match status" value="1"/>
</dbReference>
<reference evidence="6" key="1">
    <citation type="submission" date="2021-05" db="EMBL/GenBank/DDBJ databases">
        <authorList>
            <person name="Sun Q."/>
            <person name="Inoue M."/>
        </authorList>
    </citation>
    <scope>NUCLEOTIDE SEQUENCE</scope>
    <source>
        <strain evidence="6">VKM B-3255</strain>
    </source>
</reference>
<feature type="domain" description="HTH lysR-type" evidence="5">
    <location>
        <begin position="1"/>
        <end position="60"/>
    </location>
</feature>
<dbReference type="Pfam" id="PF03466">
    <property type="entry name" value="LysR_substrate"/>
    <property type="match status" value="1"/>
</dbReference>
<protein>
    <submittedName>
        <fullName evidence="6">LysR family transcriptional regulator</fullName>
    </submittedName>
</protein>
<keyword evidence="3" id="KW-0238">DNA-binding</keyword>
<dbReference type="InterPro" id="IPR036388">
    <property type="entry name" value="WH-like_DNA-bd_sf"/>
</dbReference>
<proteinExistence type="inferred from homology"/>
<name>A0ABS5R6Q3_9HYPH</name>
<evidence type="ECO:0000256" key="3">
    <source>
        <dbReference type="ARBA" id="ARBA00023125"/>
    </source>
</evidence>
<keyword evidence="2" id="KW-0805">Transcription regulation</keyword>
<dbReference type="InterPro" id="IPR005119">
    <property type="entry name" value="LysR_subst-bd"/>
</dbReference>
<organism evidence="6 7">
    <name type="scientific">Ancylobacter radicis</name>
    <dbReference type="NCBI Taxonomy" id="2836179"/>
    <lineage>
        <taxon>Bacteria</taxon>
        <taxon>Pseudomonadati</taxon>
        <taxon>Pseudomonadota</taxon>
        <taxon>Alphaproteobacteria</taxon>
        <taxon>Hyphomicrobiales</taxon>
        <taxon>Xanthobacteraceae</taxon>
        <taxon>Ancylobacter</taxon>
    </lineage>
</organism>
<dbReference type="InterPro" id="IPR036390">
    <property type="entry name" value="WH_DNA-bd_sf"/>
</dbReference>
<evidence type="ECO:0000313" key="6">
    <source>
        <dbReference type="EMBL" id="MBS9477349.1"/>
    </source>
</evidence>
<evidence type="ECO:0000313" key="7">
    <source>
        <dbReference type="Proteomes" id="UP001166585"/>
    </source>
</evidence>
<gene>
    <name evidence="6" type="ORF">KIP89_09540</name>
</gene>
<evidence type="ECO:0000256" key="2">
    <source>
        <dbReference type="ARBA" id="ARBA00023015"/>
    </source>
</evidence>
<dbReference type="Pfam" id="PF00126">
    <property type="entry name" value="HTH_1"/>
    <property type="match status" value="1"/>
</dbReference>